<evidence type="ECO:0000313" key="2">
    <source>
        <dbReference type="EMBL" id="MQL97612.1"/>
    </source>
</evidence>
<dbReference type="PANTHER" id="PTHR46412:SF19">
    <property type="entry name" value="BHLH DOMAIN-CONTAINING PROTEIN"/>
    <property type="match status" value="1"/>
</dbReference>
<sequence>MELQGKKAVTHDFLSLYKDSASQDSKPAPQEFLLETHDFLQPLEKGGGGGAKGPGDAPPSRVDIKLSAAPEAATGKLPDPAQPVRPGGFCTYSVSHVTCFNAPARPVGLRPDWFTCGLPSPGAASGADRKAEYSKLSRAVPGAEIPPWGSATSGAGRGDAHVAGAFALWEESALPRDSILAGRGKRN</sequence>
<dbReference type="GO" id="GO:0006351">
    <property type="term" value="P:DNA-templated transcription"/>
    <property type="evidence" value="ECO:0007669"/>
    <property type="project" value="InterPro"/>
</dbReference>
<organism evidence="2 3">
    <name type="scientific">Colocasia esculenta</name>
    <name type="common">Wild taro</name>
    <name type="synonym">Arum esculentum</name>
    <dbReference type="NCBI Taxonomy" id="4460"/>
    <lineage>
        <taxon>Eukaryota</taxon>
        <taxon>Viridiplantae</taxon>
        <taxon>Streptophyta</taxon>
        <taxon>Embryophyta</taxon>
        <taxon>Tracheophyta</taxon>
        <taxon>Spermatophyta</taxon>
        <taxon>Magnoliopsida</taxon>
        <taxon>Liliopsida</taxon>
        <taxon>Araceae</taxon>
        <taxon>Aroideae</taxon>
        <taxon>Colocasieae</taxon>
        <taxon>Colocasia</taxon>
    </lineage>
</organism>
<dbReference type="AlphaFoldDB" id="A0A843VG11"/>
<dbReference type="GO" id="GO:0003700">
    <property type="term" value="F:DNA-binding transcription factor activity"/>
    <property type="evidence" value="ECO:0007669"/>
    <property type="project" value="InterPro"/>
</dbReference>
<name>A0A843VG11_COLES</name>
<accession>A0A843VG11</accession>
<dbReference type="InterPro" id="IPR044295">
    <property type="entry name" value="BIM1/2/3"/>
</dbReference>
<protein>
    <submittedName>
        <fullName evidence="2">Uncharacterized protein</fullName>
    </submittedName>
</protein>
<dbReference type="PANTHER" id="PTHR46412">
    <property type="entry name" value="BES1-INTERACTING MYC-LIKE PROTEIN"/>
    <property type="match status" value="1"/>
</dbReference>
<reference evidence="2" key="1">
    <citation type="submission" date="2017-07" db="EMBL/GenBank/DDBJ databases">
        <title>Taro Niue Genome Assembly and Annotation.</title>
        <authorList>
            <person name="Atibalentja N."/>
            <person name="Keating K."/>
            <person name="Fields C.J."/>
        </authorList>
    </citation>
    <scope>NUCLEOTIDE SEQUENCE</scope>
    <source>
        <strain evidence="2">Niue_2</strain>
        <tissue evidence="2">Leaf</tissue>
    </source>
</reference>
<dbReference type="Proteomes" id="UP000652761">
    <property type="component" value="Unassembled WGS sequence"/>
</dbReference>
<feature type="region of interest" description="Disordered" evidence="1">
    <location>
        <begin position="36"/>
        <end position="62"/>
    </location>
</feature>
<evidence type="ECO:0000313" key="3">
    <source>
        <dbReference type="Proteomes" id="UP000652761"/>
    </source>
</evidence>
<dbReference type="EMBL" id="NMUH01002074">
    <property type="protein sequence ID" value="MQL97612.1"/>
    <property type="molecule type" value="Genomic_DNA"/>
</dbReference>
<gene>
    <name evidence="2" type="ORF">Taro_030302</name>
</gene>
<comment type="caution">
    <text evidence="2">The sequence shown here is derived from an EMBL/GenBank/DDBJ whole genome shotgun (WGS) entry which is preliminary data.</text>
</comment>
<keyword evidence="3" id="KW-1185">Reference proteome</keyword>
<dbReference type="GO" id="GO:0046983">
    <property type="term" value="F:protein dimerization activity"/>
    <property type="evidence" value="ECO:0007669"/>
    <property type="project" value="InterPro"/>
</dbReference>
<evidence type="ECO:0000256" key="1">
    <source>
        <dbReference type="SAM" id="MobiDB-lite"/>
    </source>
</evidence>
<proteinExistence type="predicted"/>